<dbReference type="PANTHER" id="PTHR30337:SF7">
    <property type="entry name" value="PHOSPHOESTERASE"/>
    <property type="match status" value="1"/>
</dbReference>
<dbReference type="GO" id="GO:0004527">
    <property type="term" value="F:exonuclease activity"/>
    <property type="evidence" value="ECO:0007669"/>
    <property type="project" value="UniProtKB-KW"/>
</dbReference>
<dbReference type="InterPro" id="IPR041796">
    <property type="entry name" value="Mre11_N"/>
</dbReference>
<feature type="domain" description="Calcineurin-like phosphoesterase" evidence="2">
    <location>
        <begin position="17"/>
        <end position="212"/>
    </location>
</feature>
<dbReference type="InterPro" id="IPR004843">
    <property type="entry name" value="Calcineurin-like_PHP"/>
</dbReference>
<keyword evidence="3" id="KW-0540">Nuclease</keyword>
<keyword evidence="1" id="KW-0378">Hydrolase</keyword>
<keyword evidence="3" id="KW-0269">Exonuclease</keyword>
<evidence type="ECO:0000313" key="3">
    <source>
        <dbReference type="EMBL" id="RFU62105.1"/>
    </source>
</evidence>
<dbReference type="Proteomes" id="UP000262939">
    <property type="component" value="Unassembled WGS sequence"/>
</dbReference>
<dbReference type="PIRSF" id="PIRSF033091">
    <property type="entry name" value="Pesterase_YhaO"/>
    <property type="match status" value="1"/>
</dbReference>
<evidence type="ECO:0000256" key="1">
    <source>
        <dbReference type="ARBA" id="ARBA00022801"/>
    </source>
</evidence>
<sequence length="415" mass="47931">MLMVKFRGGIQLGKIVFIHAADLHLDSPFAGLKNVPSFIKDRLRESSFQSFQRIVDIAIFRQVDFVLLAGDIYDSENRSLRTQIRFRKELERLGEAGIQVYMIHGNHDHLDGSWITVNLPENVHIFQAIPEVKRFRKEGGTAVNIYGYSYPRRHVTERIISRYEKRPDAEYHIGLLHGNLEGHTEHSPYAPFSKSELAEKEFDYWALGHVHKRQVISVDPPAVYPGNIQGRNRKETGDKGCYMVTLDNGAANYEFLETSTVLFDSIMIKPEAESGFDKVYTDCRRSMEEFHMDKKSFLLEIVLDLEKHSSPSIFTDEFIWGILESLQEEAETGEGFAWPYRIKVENGWRKDMDGVMENPFLNELLSLETDSNGVNGALEQLYKHREARKFLAPLEDEETKELLSESQRLILQLFH</sequence>
<reference evidence="3 4" key="1">
    <citation type="submission" date="2018-08" db="EMBL/GenBank/DDBJ databases">
        <title>Bacillus chawlae sp. nov., Bacillus glennii sp. nov., and Bacillus saganii sp. nov. Isolated from the Vehicle Assembly Building at Kennedy Space Center where the Viking Spacecraft were Assembled.</title>
        <authorList>
            <person name="Seuylemezian A."/>
            <person name="Vaishampayan P."/>
        </authorList>
    </citation>
    <scope>NUCLEOTIDE SEQUENCE [LARGE SCALE GENOMIC DNA]</scope>
    <source>
        <strain evidence="3 4">V44-8</strain>
    </source>
</reference>
<accession>A0A372L9B1</accession>
<keyword evidence="4" id="KW-1185">Reference proteome</keyword>
<dbReference type="Pfam" id="PF00149">
    <property type="entry name" value="Metallophos"/>
    <property type="match status" value="1"/>
</dbReference>
<protein>
    <submittedName>
        <fullName evidence="3">DNA repair exonuclease</fullName>
    </submittedName>
</protein>
<comment type="caution">
    <text evidence="3">The sequence shown here is derived from an EMBL/GenBank/DDBJ whole genome shotgun (WGS) entry which is preliminary data.</text>
</comment>
<dbReference type="SUPFAM" id="SSF56300">
    <property type="entry name" value="Metallo-dependent phosphatases"/>
    <property type="match status" value="1"/>
</dbReference>
<dbReference type="InterPro" id="IPR050535">
    <property type="entry name" value="DNA_Repair-Maintenance_Comp"/>
</dbReference>
<name>A0A372L9B1_9BACI</name>
<dbReference type="InterPro" id="IPR014576">
    <property type="entry name" value="Pesterase_YhaO"/>
</dbReference>
<gene>
    <name evidence="3" type="ORF">D0466_16110</name>
</gene>
<dbReference type="AlphaFoldDB" id="A0A372L9B1"/>
<dbReference type="InterPro" id="IPR029052">
    <property type="entry name" value="Metallo-depent_PP-like"/>
</dbReference>
<dbReference type="PANTHER" id="PTHR30337">
    <property type="entry name" value="COMPONENT OF ATP-DEPENDENT DSDNA EXONUCLEASE"/>
    <property type="match status" value="1"/>
</dbReference>
<organism evidence="3 4">
    <name type="scientific">Peribacillus glennii</name>
    <dbReference type="NCBI Taxonomy" id="2303991"/>
    <lineage>
        <taxon>Bacteria</taxon>
        <taxon>Bacillati</taxon>
        <taxon>Bacillota</taxon>
        <taxon>Bacilli</taxon>
        <taxon>Bacillales</taxon>
        <taxon>Bacillaceae</taxon>
        <taxon>Peribacillus</taxon>
    </lineage>
</organism>
<evidence type="ECO:0000313" key="4">
    <source>
        <dbReference type="Proteomes" id="UP000262939"/>
    </source>
</evidence>
<evidence type="ECO:0000259" key="2">
    <source>
        <dbReference type="Pfam" id="PF00149"/>
    </source>
</evidence>
<dbReference type="Gene3D" id="3.60.21.10">
    <property type="match status" value="1"/>
</dbReference>
<dbReference type="CDD" id="cd00840">
    <property type="entry name" value="MPP_Mre11_N"/>
    <property type="match status" value="1"/>
</dbReference>
<dbReference type="EMBL" id="QVTD01000011">
    <property type="protein sequence ID" value="RFU62105.1"/>
    <property type="molecule type" value="Genomic_DNA"/>
</dbReference>
<proteinExistence type="predicted"/>